<proteinExistence type="predicted"/>
<feature type="coiled-coil region" evidence="1">
    <location>
        <begin position="103"/>
        <end position="137"/>
    </location>
</feature>
<reference evidence="2" key="1">
    <citation type="submission" date="2023-07" db="EMBL/GenBank/DDBJ databases">
        <title>A chromosome-level genome assembly of Lolium multiflorum.</title>
        <authorList>
            <person name="Chen Y."/>
            <person name="Copetti D."/>
            <person name="Kolliker R."/>
            <person name="Studer B."/>
        </authorList>
    </citation>
    <scope>NUCLEOTIDE SEQUENCE</scope>
    <source>
        <strain evidence="2">02402/16</strain>
        <tissue evidence="2">Leaf</tissue>
    </source>
</reference>
<organism evidence="2 3">
    <name type="scientific">Lolium multiflorum</name>
    <name type="common">Italian ryegrass</name>
    <name type="synonym">Lolium perenne subsp. multiflorum</name>
    <dbReference type="NCBI Taxonomy" id="4521"/>
    <lineage>
        <taxon>Eukaryota</taxon>
        <taxon>Viridiplantae</taxon>
        <taxon>Streptophyta</taxon>
        <taxon>Embryophyta</taxon>
        <taxon>Tracheophyta</taxon>
        <taxon>Spermatophyta</taxon>
        <taxon>Magnoliopsida</taxon>
        <taxon>Liliopsida</taxon>
        <taxon>Poales</taxon>
        <taxon>Poaceae</taxon>
        <taxon>BOP clade</taxon>
        <taxon>Pooideae</taxon>
        <taxon>Poodae</taxon>
        <taxon>Poeae</taxon>
        <taxon>Poeae Chloroplast Group 2 (Poeae type)</taxon>
        <taxon>Loliodinae</taxon>
        <taxon>Loliinae</taxon>
        <taxon>Lolium</taxon>
    </lineage>
</organism>
<dbReference type="EMBL" id="JAUUTY010000007">
    <property type="protein sequence ID" value="KAK1605700.1"/>
    <property type="molecule type" value="Genomic_DNA"/>
</dbReference>
<dbReference type="Proteomes" id="UP001231189">
    <property type="component" value="Unassembled WGS sequence"/>
</dbReference>
<gene>
    <name evidence="2" type="ORF">QYE76_029373</name>
</gene>
<keyword evidence="3" id="KW-1185">Reference proteome</keyword>
<protein>
    <submittedName>
        <fullName evidence="2">Uncharacterized protein</fullName>
    </submittedName>
</protein>
<keyword evidence="1" id="KW-0175">Coiled coil</keyword>
<evidence type="ECO:0000313" key="2">
    <source>
        <dbReference type="EMBL" id="KAK1605700.1"/>
    </source>
</evidence>
<name>A0AAD8QMN8_LOLMU</name>
<accession>A0AAD8QMN8</accession>
<sequence>MTRSKRIKNISTGAAAVRAEKKRFYGFERSKFTSADHHNLNKLGLLMDKGKMKIPGDEATANPPEGFQNHQILSSLPHVPVNGEVPERTVLNDDLQEASVRSLLTVQQHIQELEKKLEDSENSRKDAEAKAASADELQTRLTVAEFLYQTSLSLSPNVLPEKMTLFCRTRQAIMKIGVEGIIALALASGEKLDWAKVATVRGLNKEKWTGLLRNTKAFSKIIIAIIDPTSSFSTSTAQTEVK</sequence>
<comment type="caution">
    <text evidence="2">The sequence shown here is derived from an EMBL/GenBank/DDBJ whole genome shotgun (WGS) entry which is preliminary data.</text>
</comment>
<evidence type="ECO:0000256" key="1">
    <source>
        <dbReference type="SAM" id="Coils"/>
    </source>
</evidence>
<evidence type="ECO:0000313" key="3">
    <source>
        <dbReference type="Proteomes" id="UP001231189"/>
    </source>
</evidence>
<dbReference type="AlphaFoldDB" id="A0AAD8QMN8"/>